<dbReference type="InterPro" id="IPR008497">
    <property type="entry name" value="DUF779"/>
</dbReference>
<dbReference type="EMBL" id="RKMF01000007">
    <property type="protein sequence ID" value="ROZ63321.1"/>
    <property type="molecule type" value="Genomic_DNA"/>
</dbReference>
<dbReference type="Pfam" id="PF05610">
    <property type="entry name" value="DUF779"/>
    <property type="match status" value="1"/>
</dbReference>
<dbReference type="AlphaFoldDB" id="A0A3N3ZQA8"/>
<evidence type="ECO:0000313" key="2">
    <source>
        <dbReference type="Proteomes" id="UP000270616"/>
    </source>
</evidence>
<organism evidence="1 2">
    <name type="scientific">Kocuria soli</name>
    <dbReference type="NCBI Taxonomy" id="2485125"/>
    <lineage>
        <taxon>Bacteria</taxon>
        <taxon>Bacillati</taxon>
        <taxon>Actinomycetota</taxon>
        <taxon>Actinomycetes</taxon>
        <taxon>Micrococcales</taxon>
        <taxon>Micrococcaceae</taxon>
        <taxon>Kocuria</taxon>
    </lineage>
</organism>
<accession>A0A3N3ZQA8</accession>
<reference evidence="1 2" key="1">
    <citation type="submission" date="2018-10" db="EMBL/GenBank/DDBJ databases">
        <title>Kocuria sp. M5W7-7, whole genome shotgun sequence.</title>
        <authorList>
            <person name="Tuo L."/>
        </authorList>
    </citation>
    <scope>NUCLEOTIDE SEQUENCE [LARGE SCALE GENOMIC DNA]</scope>
    <source>
        <strain evidence="1 2">M5W7-7</strain>
    </source>
</reference>
<dbReference type="PIRSF" id="PIRSF009151">
    <property type="entry name" value="DUF779"/>
    <property type="match status" value="1"/>
</dbReference>
<name>A0A3N3ZQA8_9MICC</name>
<dbReference type="OrthoDB" id="3725739at2"/>
<keyword evidence="2" id="KW-1185">Reference proteome</keyword>
<comment type="caution">
    <text evidence="1">The sequence shown here is derived from an EMBL/GenBank/DDBJ whole genome shotgun (WGS) entry which is preliminary data.</text>
</comment>
<proteinExistence type="predicted"/>
<dbReference type="Proteomes" id="UP000270616">
    <property type="component" value="Unassembled WGS sequence"/>
</dbReference>
<dbReference type="RefSeq" id="WP_123825121.1">
    <property type="nucleotide sequence ID" value="NZ_RKMF01000007.1"/>
</dbReference>
<gene>
    <name evidence="1" type="ORF">EDL96_07225</name>
</gene>
<evidence type="ECO:0000313" key="1">
    <source>
        <dbReference type="EMBL" id="ROZ63321.1"/>
    </source>
</evidence>
<sequence>MSQKPVTQVAGFDVVLEAAPGPEDDVARVAYTAAAVELLRELWRRHGPLMFHQSGGCCDGSAPMCFPAGEFRTGGADVLMGTAELSDDDGSVLGPLELWISREQFNAWKHTALVIDAVKGRGSGFSLEAPTGQRFLTRSQLCAT</sequence>
<protein>
    <submittedName>
        <fullName evidence="1">DUF779 domain-containing protein</fullName>
    </submittedName>
</protein>